<keyword evidence="2" id="KW-0614">Plasmid</keyword>
<gene>
    <name evidence="2" type="ORF">DEW08_24460</name>
</gene>
<dbReference type="InterPro" id="IPR029058">
    <property type="entry name" value="AB_hydrolase_fold"/>
</dbReference>
<dbReference type="EMBL" id="CP029356">
    <property type="protein sequence ID" value="AWK89149.1"/>
    <property type="molecule type" value="Genomic_DNA"/>
</dbReference>
<feature type="domain" description="AB hydrolase-1" evidence="1">
    <location>
        <begin position="34"/>
        <end position="267"/>
    </location>
</feature>
<proteinExistence type="predicted"/>
<dbReference type="Pfam" id="PF00561">
    <property type="entry name" value="Abhydrolase_1"/>
    <property type="match status" value="1"/>
</dbReference>
<dbReference type="InterPro" id="IPR000073">
    <property type="entry name" value="AB_hydrolase_1"/>
</dbReference>
<accession>A0A2S2CXF1</accession>
<dbReference type="KEGG" id="azz:DEW08_24460"/>
<sequence length="288" mass="31896">MTMRLSAARRDEPGYIHTDDGTKLFYRDWGRGEPVVFLASWSLNSDSWGYQMLALAERGYRCVAYDRRGHGRSSDPGRGYEFDRLADDLACLLDRLDLHGVTLVGHSMSCGEIVRYLTRHGSGRVARTVLVGTATPALARSADTPDGIDPDGLEQFRTGCLMRDFPKWLADNIDPFLTPDCSSVMKDWVRSMALQASMKALLDCHRATTSTDFRAELAEVTVPTLVVHGDLDVSSPLDLTGRRTAALMPNATLALYEGAPHGLFLSHMERFNRDLLGFLESSRPVPVS</sequence>
<protein>
    <submittedName>
        <fullName evidence="2">Alpha/beta hydrolase</fullName>
    </submittedName>
</protein>
<evidence type="ECO:0000259" key="1">
    <source>
        <dbReference type="Pfam" id="PF00561"/>
    </source>
</evidence>
<dbReference type="PANTHER" id="PTHR43433:SF5">
    <property type="entry name" value="AB HYDROLASE-1 DOMAIN-CONTAINING PROTEIN"/>
    <property type="match status" value="1"/>
</dbReference>
<dbReference type="PRINTS" id="PR00111">
    <property type="entry name" value="ABHYDROLASE"/>
</dbReference>
<keyword evidence="2" id="KW-0378">Hydrolase</keyword>
<dbReference type="SUPFAM" id="SSF53474">
    <property type="entry name" value="alpha/beta-Hydrolases"/>
    <property type="match status" value="1"/>
</dbReference>
<evidence type="ECO:0000313" key="3">
    <source>
        <dbReference type="Proteomes" id="UP000245629"/>
    </source>
</evidence>
<dbReference type="RefSeq" id="WP_109332120.1">
    <property type="nucleotide sequence ID" value="NZ_CP029356.1"/>
</dbReference>
<dbReference type="PANTHER" id="PTHR43433">
    <property type="entry name" value="HYDROLASE, ALPHA/BETA FOLD FAMILY PROTEIN"/>
    <property type="match status" value="1"/>
</dbReference>
<geneLocation type="plasmid" evidence="2 3">
    <name>unnamed1</name>
</geneLocation>
<reference evidence="3" key="1">
    <citation type="submission" date="2018-05" db="EMBL/GenBank/DDBJ databases">
        <title>Azospirillum thermophila sp. nov., a novel isolated from hot spring.</title>
        <authorList>
            <person name="Zhao Z."/>
        </authorList>
    </citation>
    <scope>NUCLEOTIDE SEQUENCE [LARGE SCALE GENOMIC DNA]</scope>
    <source>
        <strain evidence="3">CFH 70021</strain>
        <plasmid evidence="3">unnamed1</plasmid>
    </source>
</reference>
<evidence type="ECO:0000313" key="2">
    <source>
        <dbReference type="EMBL" id="AWK89149.1"/>
    </source>
</evidence>
<dbReference type="Proteomes" id="UP000245629">
    <property type="component" value="Plasmid unnamed1"/>
</dbReference>
<name>A0A2S2CXF1_9PROT</name>
<dbReference type="OrthoDB" id="9779853at2"/>
<dbReference type="Gene3D" id="3.40.50.1820">
    <property type="entry name" value="alpha/beta hydrolase"/>
    <property type="match status" value="1"/>
</dbReference>
<dbReference type="InterPro" id="IPR050471">
    <property type="entry name" value="AB_hydrolase"/>
</dbReference>
<dbReference type="AlphaFoldDB" id="A0A2S2CXF1"/>
<organism evidence="2 3">
    <name type="scientific">Azospirillum thermophilum</name>
    <dbReference type="NCBI Taxonomy" id="2202148"/>
    <lineage>
        <taxon>Bacteria</taxon>
        <taxon>Pseudomonadati</taxon>
        <taxon>Pseudomonadota</taxon>
        <taxon>Alphaproteobacteria</taxon>
        <taxon>Rhodospirillales</taxon>
        <taxon>Azospirillaceae</taxon>
        <taxon>Azospirillum</taxon>
    </lineage>
</organism>
<dbReference type="GO" id="GO:0016787">
    <property type="term" value="F:hydrolase activity"/>
    <property type="evidence" value="ECO:0007669"/>
    <property type="project" value="UniProtKB-KW"/>
</dbReference>
<keyword evidence="3" id="KW-1185">Reference proteome</keyword>